<dbReference type="InterPro" id="IPR001296">
    <property type="entry name" value="Glyco_trans_1"/>
</dbReference>
<proteinExistence type="inferred from homology"/>
<dbReference type="GO" id="GO:0009011">
    <property type="term" value="F:alpha-1,4-glucan glucosyltransferase (ADP-glucose donor) activity"/>
    <property type="evidence" value="ECO:0007669"/>
    <property type="project" value="UniProtKB-UniRule"/>
</dbReference>
<dbReference type="Gene3D" id="3.40.50.2000">
    <property type="entry name" value="Glycogen Phosphorylase B"/>
    <property type="match status" value="2"/>
</dbReference>
<keyword evidence="5 7" id="KW-0808">Transferase</keyword>
<keyword evidence="4 7" id="KW-0328">Glycosyltransferase</keyword>
<evidence type="ECO:0000256" key="5">
    <source>
        <dbReference type="ARBA" id="ARBA00022679"/>
    </source>
</evidence>
<dbReference type="NCBIfam" id="TIGR02095">
    <property type="entry name" value="glgA"/>
    <property type="match status" value="1"/>
</dbReference>
<dbReference type="InterPro" id="IPR011835">
    <property type="entry name" value="GS/SS"/>
</dbReference>
<evidence type="ECO:0000259" key="9">
    <source>
        <dbReference type="Pfam" id="PF08323"/>
    </source>
</evidence>
<dbReference type="EMBL" id="VBSP01000007">
    <property type="protein sequence ID" value="TLQ48812.1"/>
    <property type="molecule type" value="Genomic_DNA"/>
</dbReference>
<dbReference type="HAMAP" id="MF_00484">
    <property type="entry name" value="Glycogen_synth"/>
    <property type="match status" value="1"/>
</dbReference>
<dbReference type="GO" id="GO:0004373">
    <property type="term" value="F:alpha-1,4-glucan glucosyltransferase (UDP-glucose donor) activity"/>
    <property type="evidence" value="ECO:0007669"/>
    <property type="project" value="InterPro"/>
</dbReference>
<accession>A0A5R9EML4</accession>
<comment type="caution">
    <text evidence="10">The sequence shown here is derived from an EMBL/GenBank/DDBJ whole genome shotgun (WGS) entry which is preliminary data.</text>
</comment>
<dbReference type="AlphaFoldDB" id="A0A5R9EML4"/>
<dbReference type="RefSeq" id="WP_138403978.1">
    <property type="nucleotide sequence ID" value="NZ_VBSP01000007.1"/>
</dbReference>
<evidence type="ECO:0000256" key="4">
    <source>
        <dbReference type="ARBA" id="ARBA00022676"/>
    </source>
</evidence>
<dbReference type="InterPro" id="IPR013534">
    <property type="entry name" value="Starch_synth_cat_dom"/>
</dbReference>
<dbReference type="Proteomes" id="UP000306420">
    <property type="component" value="Unassembled WGS sequence"/>
</dbReference>
<reference evidence="10 11" key="1">
    <citation type="submission" date="2019-05" db="EMBL/GenBank/DDBJ databases">
        <title>The metagenome of a microbial culture collection derived from dairy environment covers the genomic content of the human microbiome.</title>
        <authorList>
            <person name="Roder T."/>
            <person name="Wuthrich D."/>
            <person name="Sattari Z."/>
            <person name="Von Ah U."/>
            <person name="Bar C."/>
            <person name="Ronchi F."/>
            <person name="Macpherson A.J."/>
            <person name="Ganal-Vonarburg S.C."/>
            <person name="Bruggmann R."/>
            <person name="Vergeres G."/>
        </authorList>
    </citation>
    <scope>NUCLEOTIDE SEQUENCE [LARGE SCALE GENOMIC DNA]</scope>
    <source>
        <strain evidence="10 11">FAM 24227</strain>
    </source>
</reference>
<feature type="binding site" evidence="7">
    <location>
        <position position="15"/>
    </location>
    <ligand>
        <name>ADP-alpha-D-glucose</name>
        <dbReference type="ChEBI" id="CHEBI:57498"/>
    </ligand>
</feature>
<gene>
    <name evidence="7 10" type="primary">glgA</name>
    <name evidence="10" type="ORF">FEZ33_03315</name>
</gene>
<dbReference type="SUPFAM" id="SSF53756">
    <property type="entry name" value="UDP-Glycosyltransferase/glycogen phosphorylase"/>
    <property type="match status" value="1"/>
</dbReference>
<evidence type="ECO:0000259" key="8">
    <source>
        <dbReference type="Pfam" id="PF00534"/>
    </source>
</evidence>
<dbReference type="PANTHER" id="PTHR45825">
    <property type="entry name" value="GRANULE-BOUND STARCH SYNTHASE 1, CHLOROPLASTIC/AMYLOPLASTIC"/>
    <property type="match status" value="1"/>
</dbReference>
<feature type="domain" description="Starch synthase catalytic" evidence="9">
    <location>
        <begin position="2"/>
        <end position="237"/>
    </location>
</feature>
<evidence type="ECO:0000313" key="11">
    <source>
        <dbReference type="Proteomes" id="UP000306420"/>
    </source>
</evidence>
<keyword evidence="6 7" id="KW-0320">Glycogen biosynthesis</keyword>
<evidence type="ECO:0000256" key="7">
    <source>
        <dbReference type="HAMAP-Rule" id="MF_00484"/>
    </source>
</evidence>
<dbReference type="Pfam" id="PF00534">
    <property type="entry name" value="Glycos_transf_1"/>
    <property type="match status" value="1"/>
</dbReference>
<comment type="function">
    <text evidence="2 7">Synthesizes alpha-1,4-glucan chains using ADP-glucose.</text>
</comment>
<evidence type="ECO:0000256" key="1">
    <source>
        <dbReference type="ARBA" id="ARBA00001478"/>
    </source>
</evidence>
<feature type="domain" description="Glycosyl transferase family 1" evidence="8">
    <location>
        <begin position="288"/>
        <end position="442"/>
    </location>
</feature>
<comment type="similarity">
    <text evidence="3 7">Belongs to the glycosyltransferase 1 family. Bacterial/plant glycogen synthase subfamily.</text>
</comment>
<dbReference type="UniPathway" id="UPA00164"/>
<sequence length="478" mass="54800">MKVLFASAEAAPFFKSGGLGDVAAALPKELVKQGVDIRVVLPNYTKMPEKYKSQLKEHSHFRFQLGNKNVYCGIKTLSHDNVMYYFIDNLSNFDRPDLYGEWDDGERFAYFSTAIIEMMEVVDFIPDIVHCNDWQTAMIPVMLVDRYHWKDALKSIRKVITIHNIRFQGIYDPSILTNVFGTSFNTFTDDGVKYHDLVNYLKGGINFSDRVTTVSPTYANEITTPEFGEGLDDVIRHNRWKLRGIINGIDYDSNNPETDPLIPHHFSIEDLSGKAKNKLELQRRLGLPENPDVPIIGMVSRLTDQKGFQLIEEKLNDLLQQDVQVVLLGTGEEQFENSFRYFEDVYRDKMRSCIMFDVELAQMIYASSDMFLMPSAFEPCGLSQMMAMRYGTLPIVHETGGLVDTVQAYNQFTGEGTGFSFSPFNAQTMMDVINLALLIYRNDQETWNQLVEQAMKSDFSWKGPAQDYINLYEELLNE</sequence>
<organism evidence="10 11">
    <name type="scientific">Ruoffia tabacinasalis</name>
    <dbReference type="NCBI Taxonomy" id="87458"/>
    <lineage>
        <taxon>Bacteria</taxon>
        <taxon>Bacillati</taxon>
        <taxon>Bacillota</taxon>
        <taxon>Bacilli</taxon>
        <taxon>Lactobacillales</taxon>
        <taxon>Aerococcaceae</taxon>
        <taxon>Ruoffia</taxon>
    </lineage>
</organism>
<dbReference type="Pfam" id="PF08323">
    <property type="entry name" value="Glyco_transf_5"/>
    <property type="match status" value="1"/>
</dbReference>
<evidence type="ECO:0000256" key="2">
    <source>
        <dbReference type="ARBA" id="ARBA00002764"/>
    </source>
</evidence>
<protein>
    <recommendedName>
        <fullName evidence="7">Glycogen synthase</fullName>
        <ecNumber evidence="7">2.4.1.21</ecNumber>
    </recommendedName>
    <alternativeName>
        <fullName evidence="7">Starch [bacterial glycogen] synthase</fullName>
    </alternativeName>
</protein>
<evidence type="ECO:0000313" key="10">
    <source>
        <dbReference type="EMBL" id="TLQ48812.1"/>
    </source>
</evidence>
<comment type="catalytic activity">
    <reaction evidence="1 7">
        <text>[(1-&gt;4)-alpha-D-glucosyl](n) + ADP-alpha-D-glucose = [(1-&gt;4)-alpha-D-glucosyl](n+1) + ADP + H(+)</text>
        <dbReference type="Rhea" id="RHEA:18189"/>
        <dbReference type="Rhea" id="RHEA-COMP:9584"/>
        <dbReference type="Rhea" id="RHEA-COMP:9587"/>
        <dbReference type="ChEBI" id="CHEBI:15378"/>
        <dbReference type="ChEBI" id="CHEBI:15444"/>
        <dbReference type="ChEBI" id="CHEBI:57498"/>
        <dbReference type="ChEBI" id="CHEBI:456216"/>
        <dbReference type="EC" id="2.4.1.21"/>
    </reaction>
</comment>
<dbReference type="OrthoDB" id="9808590at2"/>
<name>A0A5R9EML4_9LACT</name>
<dbReference type="CDD" id="cd03791">
    <property type="entry name" value="GT5_Glycogen_synthase_DULL1-like"/>
    <property type="match status" value="1"/>
</dbReference>
<evidence type="ECO:0000256" key="3">
    <source>
        <dbReference type="ARBA" id="ARBA00010281"/>
    </source>
</evidence>
<dbReference type="GO" id="GO:0005978">
    <property type="term" value="P:glycogen biosynthetic process"/>
    <property type="evidence" value="ECO:0007669"/>
    <property type="project" value="UniProtKB-UniRule"/>
</dbReference>
<comment type="pathway">
    <text evidence="7">Glycan biosynthesis; glycogen biosynthesis.</text>
</comment>
<dbReference type="EC" id="2.4.1.21" evidence="7"/>
<evidence type="ECO:0000256" key="6">
    <source>
        <dbReference type="ARBA" id="ARBA00023056"/>
    </source>
</evidence>
<dbReference type="NCBIfam" id="NF001898">
    <property type="entry name" value="PRK00654.1-1"/>
    <property type="match status" value="1"/>
</dbReference>
<dbReference type="PANTHER" id="PTHR45825:SF11">
    <property type="entry name" value="ALPHA AMYLASE DOMAIN-CONTAINING PROTEIN"/>
    <property type="match status" value="1"/>
</dbReference>